<dbReference type="Proteomes" id="UP000605784">
    <property type="component" value="Unassembled WGS sequence"/>
</dbReference>
<dbReference type="InterPro" id="IPR050463">
    <property type="entry name" value="Gfo/Idh/MocA_oxidrdct_glycsds"/>
</dbReference>
<dbReference type="PANTHER" id="PTHR43818:SF11">
    <property type="entry name" value="BCDNA.GH03377"/>
    <property type="match status" value="1"/>
</dbReference>
<keyword evidence="1" id="KW-0560">Oxidoreductase</keyword>
<reference evidence="3" key="2">
    <citation type="submission" date="2020-09" db="EMBL/GenBank/DDBJ databases">
        <authorList>
            <person name="Sun Q."/>
            <person name="Ohkuma M."/>
        </authorList>
    </citation>
    <scope>NUCLEOTIDE SEQUENCE</scope>
    <source>
        <strain evidence="3">JCM 17820</strain>
    </source>
</reference>
<accession>A0A830GNH4</accession>
<dbReference type="InterPro" id="IPR000683">
    <property type="entry name" value="Gfo/Idh/MocA-like_OxRdtase_N"/>
</dbReference>
<dbReference type="RefSeq" id="WP_188997439.1">
    <property type="nucleotide sequence ID" value="NZ_BMOU01000003.1"/>
</dbReference>
<protein>
    <recommendedName>
        <fullName evidence="2">Gfo/Idh/MocA-like oxidoreductase N-terminal domain-containing protein</fullName>
    </recommendedName>
</protein>
<reference evidence="3" key="1">
    <citation type="journal article" date="2014" name="Int. J. Syst. Evol. Microbiol.">
        <title>Complete genome sequence of Corynebacterium casei LMG S-19264T (=DSM 44701T), isolated from a smear-ripened cheese.</title>
        <authorList>
            <consortium name="US DOE Joint Genome Institute (JGI-PGF)"/>
            <person name="Walter F."/>
            <person name="Albersmeier A."/>
            <person name="Kalinowski J."/>
            <person name="Ruckert C."/>
        </authorList>
    </citation>
    <scope>NUCLEOTIDE SEQUENCE</scope>
    <source>
        <strain evidence="3">JCM 17820</strain>
    </source>
</reference>
<dbReference type="EMBL" id="BMOU01000003">
    <property type="protein sequence ID" value="GGN95041.1"/>
    <property type="molecule type" value="Genomic_DNA"/>
</dbReference>
<name>A0A830GNH4_9EURY</name>
<dbReference type="InterPro" id="IPR036291">
    <property type="entry name" value="NAD(P)-bd_dom_sf"/>
</dbReference>
<dbReference type="Gene3D" id="3.30.360.10">
    <property type="entry name" value="Dihydrodipicolinate Reductase, domain 2"/>
    <property type="match status" value="1"/>
</dbReference>
<evidence type="ECO:0000313" key="3">
    <source>
        <dbReference type="EMBL" id="GGN95041.1"/>
    </source>
</evidence>
<dbReference type="GO" id="GO:0000166">
    <property type="term" value="F:nucleotide binding"/>
    <property type="evidence" value="ECO:0007669"/>
    <property type="project" value="InterPro"/>
</dbReference>
<evidence type="ECO:0000313" key="4">
    <source>
        <dbReference type="Proteomes" id="UP000605784"/>
    </source>
</evidence>
<feature type="domain" description="Gfo/Idh/MocA-like oxidoreductase N-terminal" evidence="2">
    <location>
        <begin position="3"/>
        <end position="119"/>
    </location>
</feature>
<dbReference type="SUPFAM" id="SSF51735">
    <property type="entry name" value="NAD(P)-binding Rossmann-fold domains"/>
    <property type="match status" value="1"/>
</dbReference>
<keyword evidence="4" id="KW-1185">Reference proteome</keyword>
<gene>
    <name evidence="3" type="ORF">GCM10009030_22040</name>
</gene>
<evidence type="ECO:0000256" key="1">
    <source>
        <dbReference type="ARBA" id="ARBA00023002"/>
    </source>
</evidence>
<dbReference type="Pfam" id="PF01408">
    <property type="entry name" value="GFO_IDH_MocA"/>
    <property type="match status" value="1"/>
</dbReference>
<sequence>MTLRTAVVGGGVVSETHLDGIVACPQTALVAVCDIEERRARAMAADNDAAVYTDYERMLDEADVEWVHLCTPVQTHLELALGAVERGIPVLIEKPITETVDEYERLASAAREYDVRVSAVHNHNLTPVMRALTRRVERGDVGQVRAVDHIHTGDTPPDAVMRGEWAFELLGGEFEEGLPHPLYILLRAGGYPRDESAIQVQTSCHREYDRDFGYDTVQLQYVSQDDVQCSATLMGGGIPNKVVYVHGEEGTLVADIVSQTLVSLDRDYSGSSIGRALNNLDRAGDRVWGTAQNARAVAERAAFGEWPIQKELNEHYYQFDEEASAILNDDPMPIPLTEAGWTMRLLESIRDAATEGPAVATPTPED</sequence>
<dbReference type="PANTHER" id="PTHR43818">
    <property type="entry name" value="BCDNA.GH03377"/>
    <property type="match status" value="1"/>
</dbReference>
<dbReference type="GO" id="GO:0016491">
    <property type="term" value="F:oxidoreductase activity"/>
    <property type="evidence" value="ECO:0007669"/>
    <property type="project" value="UniProtKB-KW"/>
</dbReference>
<proteinExistence type="predicted"/>
<dbReference type="Gene3D" id="3.40.50.720">
    <property type="entry name" value="NAD(P)-binding Rossmann-like Domain"/>
    <property type="match status" value="1"/>
</dbReference>
<evidence type="ECO:0000259" key="2">
    <source>
        <dbReference type="Pfam" id="PF01408"/>
    </source>
</evidence>
<comment type="caution">
    <text evidence="3">The sequence shown here is derived from an EMBL/GenBank/DDBJ whole genome shotgun (WGS) entry which is preliminary data.</text>
</comment>
<organism evidence="3 4">
    <name type="scientific">Haloarcula pellucida</name>
    <dbReference type="NCBI Taxonomy" id="1427151"/>
    <lineage>
        <taxon>Archaea</taxon>
        <taxon>Methanobacteriati</taxon>
        <taxon>Methanobacteriota</taxon>
        <taxon>Stenosarchaea group</taxon>
        <taxon>Halobacteria</taxon>
        <taxon>Halobacteriales</taxon>
        <taxon>Haloarculaceae</taxon>
        <taxon>Haloarcula</taxon>
    </lineage>
</organism>
<dbReference type="AlphaFoldDB" id="A0A830GNH4"/>
<dbReference type="SUPFAM" id="SSF55347">
    <property type="entry name" value="Glyceraldehyde-3-phosphate dehydrogenase-like, C-terminal domain"/>
    <property type="match status" value="1"/>
</dbReference>